<dbReference type="AlphaFoldDB" id="A0A4Y7TIK6"/>
<dbReference type="STRING" id="71717.A0A4Y7TIK6"/>
<dbReference type="Gene3D" id="3.40.395.10">
    <property type="entry name" value="Adenoviral Proteinase, Chain A"/>
    <property type="match status" value="1"/>
</dbReference>
<feature type="compositionally biased region" description="Polar residues" evidence="2">
    <location>
        <begin position="106"/>
        <end position="122"/>
    </location>
</feature>
<evidence type="ECO:0000256" key="2">
    <source>
        <dbReference type="SAM" id="MobiDB-lite"/>
    </source>
</evidence>
<evidence type="ECO:0000313" key="4">
    <source>
        <dbReference type="EMBL" id="TEB33841.1"/>
    </source>
</evidence>
<feature type="coiled-coil region" evidence="1">
    <location>
        <begin position="665"/>
        <end position="727"/>
    </location>
</feature>
<sequence length="1211" mass="135355">MTSSKSAKSKHASDHTRKRISQPLARSQSGVAYTSPQKSRPTGAKAKIQGFGLDLRLHAMKSRMAELEAASQVRSTAGTEIRRELDDQDLDISPAVPQASPDPKASFSSARESPEQPGSSSHMPAGKEEMPLPFQNMADDDGVSSALIGSPPPKKRRTKASRKANKQYQRWMDLLPALIGPYLRHIQQTYQATALPPVPDAICGACSHGPQCDHPKYARTVLCLFMHHFQSVRVTWCQGTSLPIALIEQGLFPSAPSQPHIAFSLELLSFFRALFTKSTDAVNSMAAALNSHYRTRGFRLAHSDGEEVLDPFRKSMSNALQWYECVLRRVEEKVEAIIEATEPFSIEPSTPEKSASSVVPSSESKPFGPPPPPNVRESKELTLQQTCARFLPGVISSFLWTATSITVTLPNAETALTFGSPKFFLSKEFVDGVGAAIDLARNKSQKEEKKRGGKKGKPKGKETEGQAPEGKAGSGSTVKTYMELFDDAGVMALHLFSLIPENATVTVLYDVGCVLNRSREKYQLFSDSVSERLAFATSIMHSYAHQHECQLVNNPRYRLGIGLSDGEGTERIWSQMTSLVGIERNLSRHRRIFMLDCRLSAIAEGSKERLSTNLKKKLNEKIPGHEKTGRDAVEKSRKSDQDLKELWDHQKRQQLSVRAHAPARIKKELEAVLTLQSELDEIEKKLLSTRNLMNELHGGSAVSEGFMDDLEARQRQVVEKVEELYASLNVHETFPELKGIDAEFITTLFLARDLKMNIRKRAISSFFEWDKLNQAKGGREVAIGTKLHPRFNELCEKLASLKKAVWCIPVPASLPEDLHDLQHNSTLMEDVWVSAAPVTTYSWLYDMDLREGMRGAMKLDRCEEERRRVCWEQQNMCSWFGRRLIAIQAAISLPGNAEYRLSLEIALSKLLDLQHSWSTEGTSKNYAGFVQNAPSKARQIYISKMGASSSAPCPLDLQLREAITAPLVLVPDADPEMAEGDDQLESDLILTPTQVIMETLTHGEGVDYAADTDQNVGSQSPPLSPEELRVVTQVPLCRDEQVLMRLSTGTTNADPSSRRVLYLPSELDPNDSRRFVFDPDELEIIRGDDSRLTCSDINNCAALLSSILSQSDVAPKVQRCCVFSSYDILKARYSVGIDRLWRCTRNLGFWKKKLWILPVHRAYPVEHWVCMAIIPENKRIYVFDSLHNDSAWTQELQARVYSSHTTLSILY</sequence>
<feature type="region of interest" description="Disordered" evidence="2">
    <location>
        <begin position="618"/>
        <end position="641"/>
    </location>
</feature>
<feature type="compositionally biased region" description="Low complexity" evidence="2">
    <location>
        <begin position="351"/>
        <end position="366"/>
    </location>
</feature>
<feature type="domain" description="CxC1-like cysteine cluster associated with KDZ transposases" evidence="3">
    <location>
        <begin position="212"/>
        <end position="295"/>
    </location>
</feature>
<dbReference type="Pfam" id="PF18802">
    <property type="entry name" value="CxC1"/>
    <property type="match status" value="1"/>
</dbReference>
<dbReference type="Proteomes" id="UP000298030">
    <property type="component" value="Unassembled WGS sequence"/>
</dbReference>
<feature type="region of interest" description="Disordered" evidence="2">
    <location>
        <begin position="1"/>
        <end position="47"/>
    </location>
</feature>
<dbReference type="Pfam" id="PF18758">
    <property type="entry name" value="KDZ"/>
    <property type="match status" value="1"/>
</dbReference>
<feature type="compositionally biased region" description="Polar residues" evidence="2">
    <location>
        <begin position="24"/>
        <end position="40"/>
    </location>
</feature>
<dbReference type="InterPro" id="IPR038765">
    <property type="entry name" value="Papain-like_cys_pep_sf"/>
</dbReference>
<dbReference type="OrthoDB" id="3253684at2759"/>
<proteinExistence type="predicted"/>
<evidence type="ECO:0000259" key="3">
    <source>
        <dbReference type="Pfam" id="PF18802"/>
    </source>
</evidence>
<dbReference type="EMBL" id="QPFP01000011">
    <property type="protein sequence ID" value="TEB33841.1"/>
    <property type="molecule type" value="Genomic_DNA"/>
</dbReference>
<gene>
    <name evidence="4" type="ORF">FA13DRAFT_1812428</name>
</gene>
<feature type="region of interest" description="Disordered" evidence="2">
    <location>
        <begin position="442"/>
        <end position="475"/>
    </location>
</feature>
<reference evidence="4 5" key="1">
    <citation type="journal article" date="2019" name="Nat. Ecol. Evol.">
        <title>Megaphylogeny resolves global patterns of mushroom evolution.</title>
        <authorList>
            <person name="Varga T."/>
            <person name="Krizsan K."/>
            <person name="Foldi C."/>
            <person name="Dima B."/>
            <person name="Sanchez-Garcia M."/>
            <person name="Sanchez-Ramirez S."/>
            <person name="Szollosi G.J."/>
            <person name="Szarkandi J.G."/>
            <person name="Papp V."/>
            <person name="Albert L."/>
            <person name="Andreopoulos W."/>
            <person name="Angelini C."/>
            <person name="Antonin V."/>
            <person name="Barry K.W."/>
            <person name="Bougher N.L."/>
            <person name="Buchanan P."/>
            <person name="Buyck B."/>
            <person name="Bense V."/>
            <person name="Catcheside P."/>
            <person name="Chovatia M."/>
            <person name="Cooper J."/>
            <person name="Damon W."/>
            <person name="Desjardin D."/>
            <person name="Finy P."/>
            <person name="Geml J."/>
            <person name="Haridas S."/>
            <person name="Hughes K."/>
            <person name="Justo A."/>
            <person name="Karasinski D."/>
            <person name="Kautmanova I."/>
            <person name="Kiss B."/>
            <person name="Kocsube S."/>
            <person name="Kotiranta H."/>
            <person name="LaButti K.M."/>
            <person name="Lechner B.E."/>
            <person name="Liimatainen K."/>
            <person name="Lipzen A."/>
            <person name="Lukacs Z."/>
            <person name="Mihaltcheva S."/>
            <person name="Morgado L.N."/>
            <person name="Niskanen T."/>
            <person name="Noordeloos M.E."/>
            <person name="Ohm R.A."/>
            <person name="Ortiz-Santana B."/>
            <person name="Ovrebo C."/>
            <person name="Racz N."/>
            <person name="Riley R."/>
            <person name="Savchenko A."/>
            <person name="Shiryaev A."/>
            <person name="Soop K."/>
            <person name="Spirin V."/>
            <person name="Szebenyi C."/>
            <person name="Tomsovsky M."/>
            <person name="Tulloss R.E."/>
            <person name="Uehling J."/>
            <person name="Grigoriev I.V."/>
            <person name="Vagvolgyi C."/>
            <person name="Papp T."/>
            <person name="Martin F.M."/>
            <person name="Miettinen O."/>
            <person name="Hibbett D.S."/>
            <person name="Nagy L.G."/>
        </authorList>
    </citation>
    <scope>NUCLEOTIDE SEQUENCE [LARGE SCALE GENOMIC DNA]</scope>
    <source>
        <strain evidence="4 5">FP101781</strain>
    </source>
</reference>
<protein>
    <recommendedName>
        <fullName evidence="3">CxC1-like cysteine cluster associated with KDZ transposases domain-containing protein</fullName>
    </recommendedName>
</protein>
<feature type="compositionally biased region" description="Basic residues" evidence="2">
    <location>
        <begin position="153"/>
        <end position="163"/>
    </location>
</feature>
<dbReference type="InterPro" id="IPR041320">
    <property type="entry name" value="CxC1"/>
</dbReference>
<evidence type="ECO:0000256" key="1">
    <source>
        <dbReference type="SAM" id="Coils"/>
    </source>
</evidence>
<name>A0A4Y7TIK6_COPMI</name>
<comment type="caution">
    <text evidence="4">The sequence shown here is derived from an EMBL/GenBank/DDBJ whole genome shotgun (WGS) entry which is preliminary data.</text>
</comment>
<feature type="region of interest" description="Disordered" evidence="2">
    <location>
        <begin position="345"/>
        <end position="377"/>
    </location>
</feature>
<evidence type="ECO:0000313" key="5">
    <source>
        <dbReference type="Proteomes" id="UP000298030"/>
    </source>
</evidence>
<organism evidence="4 5">
    <name type="scientific">Coprinellus micaceus</name>
    <name type="common">Glistening ink-cap mushroom</name>
    <name type="synonym">Coprinus micaceus</name>
    <dbReference type="NCBI Taxonomy" id="71717"/>
    <lineage>
        <taxon>Eukaryota</taxon>
        <taxon>Fungi</taxon>
        <taxon>Dikarya</taxon>
        <taxon>Basidiomycota</taxon>
        <taxon>Agaricomycotina</taxon>
        <taxon>Agaricomycetes</taxon>
        <taxon>Agaricomycetidae</taxon>
        <taxon>Agaricales</taxon>
        <taxon>Agaricineae</taxon>
        <taxon>Psathyrellaceae</taxon>
        <taxon>Coprinellus</taxon>
    </lineage>
</organism>
<keyword evidence="5" id="KW-1185">Reference proteome</keyword>
<accession>A0A4Y7TIK6</accession>
<dbReference type="PANTHER" id="PTHR33096">
    <property type="entry name" value="CXC2 DOMAIN-CONTAINING PROTEIN"/>
    <property type="match status" value="1"/>
</dbReference>
<feature type="region of interest" description="Disordered" evidence="2">
    <location>
        <begin position="83"/>
        <end position="163"/>
    </location>
</feature>
<dbReference type="SUPFAM" id="SSF54001">
    <property type="entry name" value="Cysteine proteinases"/>
    <property type="match status" value="1"/>
</dbReference>
<keyword evidence="1" id="KW-0175">Coiled coil</keyword>
<dbReference type="InterPro" id="IPR040521">
    <property type="entry name" value="KDZ"/>
</dbReference>
<dbReference type="PANTHER" id="PTHR33096:SF1">
    <property type="entry name" value="CXC1-LIKE CYSTEINE CLUSTER ASSOCIATED WITH KDZ TRANSPOSASES DOMAIN-CONTAINING PROTEIN"/>
    <property type="match status" value="1"/>
</dbReference>